<evidence type="ECO:0000256" key="2">
    <source>
        <dbReference type="ARBA" id="ARBA00013223"/>
    </source>
</evidence>
<dbReference type="EC" id="1.18.1.2" evidence="2"/>
<comment type="catalytic activity">
    <reaction evidence="4">
        <text>2 reduced [2Fe-2S]-[ferredoxin] + NADP(+) + H(+) = 2 oxidized [2Fe-2S]-[ferredoxin] + NADPH</text>
        <dbReference type="Rhea" id="RHEA:20125"/>
        <dbReference type="Rhea" id="RHEA-COMP:10000"/>
        <dbReference type="Rhea" id="RHEA-COMP:10001"/>
        <dbReference type="ChEBI" id="CHEBI:15378"/>
        <dbReference type="ChEBI" id="CHEBI:33737"/>
        <dbReference type="ChEBI" id="CHEBI:33738"/>
        <dbReference type="ChEBI" id="CHEBI:57783"/>
        <dbReference type="ChEBI" id="CHEBI:58349"/>
        <dbReference type="EC" id="1.18.1.2"/>
    </reaction>
</comment>
<dbReference type="Pfam" id="PF00970">
    <property type="entry name" value="FAD_binding_6"/>
    <property type="match status" value="1"/>
</dbReference>
<name>A0ABW9A3B3_9BURK</name>
<evidence type="ECO:0000256" key="1">
    <source>
        <dbReference type="ARBA" id="ARBA00008312"/>
    </source>
</evidence>
<protein>
    <recommendedName>
        <fullName evidence="2">ferredoxin--NADP(+) reductase</fullName>
        <ecNumber evidence="2">1.18.1.2</ecNumber>
    </recommendedName>
</protein>
<dbReference type="InterPro" id="IPR051930">
    <property type="entry name" value="FNR_type-1"/>
</dbReference>
<keyword evidence="7" id="KW-1185">Reference proteome</keyword>
<evidence type="ECO:0000313" key="7">
    <source>
        <dbReference type="Proteomes" id="UP001629246"/>
    </source>
</evidence>
<organism evidence="6 7">
    <name type="scientific">Herbaspirillum lusitanum</name>
    <dbReference type="NCBI Taxonomy" id="213312"/>
    <lineage>
        <taxon>Bacteria</taxon>
        <taxon>Pseudomonadati</taxon>
        <taxon>Pseudomonadota</taxon>
        <taxon>Betaproteobacteria</taxon>
        <taxon>Burkholderiales</taxon>
        <taxon>Oxalobacteraceae</taxon>
        <taxon>Herbaspirillum</taxon>
    </lineage>
</organism>
<dbReference type="InterPro" id="IPR017938">
    <property type="entry name" value="Riboflavin_synthase-like_b-brl"/>
</dbReference>
<feature type="domain" description="FAD-binding FR-type" evidence="5">
    <location>
        <begin position="8"/>
        <end position="108"/>
    </location>
</feature>
<dbReference type="InterPro" id="IPR039261">
    <property type="entry name" value="FNR_nucleotide-bd"/>
</dbReference>
<dbReference type="InterPro" id="IPR033892">
    <property type="entry name" value="FNR_bac"/>
</dbReference>
<evidence type="ECO:0000259" key="5">
    <source>
        <dbReference type="PROSITE" id="PS51384"/>
    </source>
</evidence>
<dbReference type="PANTHER" id="PTHR47878:SF2">
    <property type="entry name" value="OXIDOREDUCTASE FAD_NAD(P)-BINDING DOMAIN PROTEIN"/>
    <property type="match status" value="1"/>
</dbReference>
<reference evidence="6 7" key="1">
    <citation type="journal article" date="2024" name="Chem. Sci.">
        <title>Discovery of megapolipeptins by genome mining of a Burkholderiales bacteria collection.</title>
        <authorList>
            <person name="Paulo B.S."/>
            <person name="Recchia M.J.J."/>
            <person name="Lee S."/>
            <person name="Fergusson C.H."/>
            <person name="Romanowski S.B."/>
            <person name="Hernandez A."/>
            <person name="Krull N."/>
            <person name="Liu D.Y."/>
            <person name="Cavanagh H."/>
            <person name="Bos A."/>
            <person name="Gray C.A."/>
            <person name="Murphy B.T."/>
            <person name="Linington R.G."/>
            <person name="Eustaquio A.S."/>
        </authorList>
    </citation>
    <scope>NUCLEOTIDE SEQUENCE [LARGE SCALE GENOMIC DNA]</scope>
    <source>
        <strain evidence="6 7">RL21-008-BIB-A</strain>
    </source>
</reference>
<dbReference type="InterPro" id="IPR017927">
    <property type="entry name" value="FAD-bd_FR_type"/>
</dbReference>
<dbReference type="SUPFAM" id="SSF52343">
    <property type="entry name" value="Ferredoxin reductase-like, C-terminal NADP-linked domain"/>
    <property type="match status" value="1"/>
</dbReference>
<evidence type="ECO:0000256" key="3">
    <source>
        <dbReference type="ARBA" id="ARBA00022741"/>
    </source>
</evidence>
<dbReference type="Proteomes" id="UP001629246">
    <property type="component" value="Unassembled WGS sequence"/>
</dbReference>
<comment type="similarity">
    <text evidence="1">Belongs to the ferredoxin--NADP reductase type 1 family.</text>
</comment>
<keyword evidence="3" id="KW-0547">Nucleotide-binding</keyword>
<gene>
    <name evidence="6" type="ORF">PQR62_03875</name>
</gene>
<comment type="caution">
    <text evidence="6">The sequence shown here is derived from an EMBL/GenBank/DDBJ whole genome shotgun (WGS) entry which is preliminary data.</text>
</comment>
<dbReference type="Gene3D" id="2.40.30.10">
    <property type="entry name" value="Translation factors"/>
    <property type="match status" value="1"/>
</dbReference>
<proteinExistence type="inferred from homology"/>
<dbReference type="SUPFAM" id="SSF63380">
    <property type="entry name" value="Riboflavin synthase domain-like"/>
    <property type="match status" value="1"/>
</dbReference>
<dbReference type="Pfam" id="PF00175">
    <property type="entry name" value="NAD_binding_1"/>
    <property type="match status" value="1"/>
</dbReference>
<dbReference type="PROSITE" id="PS51384">
    <property type="entry name" value="FAD_FR"/>
    <property type="match status" value="1"/>
</dbReference>
<dbReference type="InterPro" id="IPR001433">
    <property type="entry name" value="OxRdtase_FAD/NAD-bd"/>
</dbReference>
<dbReference type="CDD" id="cd06195">
    <property type="entry name" value="FNR1"/>
    <property type="match status" value="1"/>
</dbReference>
<sequence>MAVDVSADKASCERLVSVHRWTDKLMTFRTTRPAGYQFVAGQFARLGLEIEGEIVWRAYSVTSAENDSELEYYAIVVPEGLFTSKLDQLEPGAPVWVEKLSYGFMTPDRFVDGKHLWMLATGTGLGPFISILLQQDVWRKFEDLVLVHCVRHADEWSYSEQLAALQVQARAAGLTARLHLLQLLTREPAAPGKLQGRITDLLRNGSLEAATGLALDVDNARVMACGNPDMVTEVREILKERGMTPLRRNGGGQFVTEDYW</sequence>
<dbReference type="InterPro" id="IPR008333">
    <property type="entry name" value="Cbr1-like_FAD-bd_dom"/>
</dbReference>
<dbReference type="PANTHER" id="PTHR47878">
    <property type="entry name" value="OXIDOREDUCTASE FAD/NAD(P)-BINDING DOMAIN PROTEIN"/>
    <property type="match status" value="1"/>
</dbReference>
<evidence type="ECO:0000256" key="4">
    <source>
        <dbReference type="ARBA" id="ARBA00047776"/>
    </source>
</evidence>
<accession>A0ABW9A3B3</accession>
<dbReference type="Gene3D" id="3.40.50.80">
    <property type="entry name" value="Nucleotide-binding domain of ferredoxin-NADP reductase (FNR) module"/>
    <property type="match status" value="1"/>
</dbReference>
<dbReference type="RefSeq" id="WP_408155003.1">
    <property type="nucleotide sequence ID" value="NZ_JAQQFM010000002.1"/>
</dbReference>
<evidence type="ECO:0000313" key="6">
    <source>
        <dbReference type="EMBL" id="MFL9923391.1"/>
    </source>
</evidence>
<dbReference type="EMBL" id="JAQQFM010000002">
    <property type="protein sequence ID" value="MFL9923391.1"/>
    <property type="molecule type" value="Genomic_DNA"/>
</dbReference>